<comment type="subcellular location">
    <subcellularLocation>
        <location evidence="1">Cell membrane</location>
        <topology evidence="1">Lipid-anchor</topology>
        <orientation evidence="1">Cytoplasmic side</orientation>
    </subcellularLocation>
</comment>
<dbReference type="GO" id="GO:0005886">
    <property type="term" value="C:plasma membrane"/>
    <property type="evidence" value="ECO:0007669"/>
    <property type="project" value="UniProtKB-SubCell"/>
</dbReference>
<dbReference type="Gene3D" id="3.40.50.300">
    <property type="entry name" value="P-loop containing nucleotide triphosphate hydrolases"/>
    <property type="match status" value="1"/>
</dbReference>
<evidence type="ECO:0000256" key="5">
    <source>
        <dbReference type="ARBA" id="ARBA00022741"/>
    </source>
</evidence>
<evidence type="ECO:0000256" key="3">
    <source>
        <dbReference type="ARBA" id="ARBA00022475"/>
    </source>
</evidence>
<evidence type="ECO:0000256" key="9">
    <source>
        <dbReference type="ARBA" id="ARBA00023289"/>
    </source>
</evidence>
<proteinExistence type="inferred from homology"/>
<dbReference type="GO" id="GO:0003924">
    <property type="term" value="F:GTPase activity"/>
    <property type="evidence" value="ECO:0007669"/>
    <property type="project" value="InterPro"/>
</dbReference>
<dbReference type="InterPro" id="IPR027417">
    <property type="entry name" value="P-loop_NTPase"/>
</dbReference>
<reference evidence="10 11" key="1">
    <citation type="submission" date="2018-03" db="EMBL/GenBank/DDBJ databases">
        <authorList>
            <person name="Guldener U."/>
        </authorList>
    </citation>
    <scope>NUCLEOTIDE SEQUENCE [LARGE SCALE GENOMIC DNA]</scope>
    <source>
        <strain evidence="10 11">NBRC100155</strain>
    </source>
</reference>
<protein>
    <submittedName>
        <fullName evidence="10">Probable Rho3 - GTP binding protein</fullName>
    </submittedName>
</protein>
<evidence type="ECO:0000256" key="1">
    <source>
        <dbReference type="ARBA" id="ARBA00004342"/>
    </source>
</evidence>
<dbReference type="GO" id="GO:0005525">
    <property type="term" value="F:GTP binding"/>
    <property type="evidence" value="ECO:0007669"/>
    <property type="project" value="UniProtKB-KW"/>
</dbReference>
<keyword evidence="7" id="KW-0472">Membrane</keyword>
<dbReference type="EMBL" id="OOIN01000028">
    <property type="protein sequence ID" value="SPO29362.1"/>
    <property type="molecule type" value="Genomic_DNA"/>
</dbReference>
<name>A0A5C3EG07_9BASI</name>
<dbReference type="GO" id="GO:0007264">
    <property type="term" value="P:small GTPase-mediated signal transduction"/>
    <property type="evidence" value="ECO:0007669"/>
    <property type="project" value="InterPro"/>
</dbReference>
<dbReference type="AlphaFoldDB" id="A0A5C3EG07"/>
<keyword evidence="9" id="KW-0636">Prenylation</keyword>
<dbReference type="PANTHER" id="PTHR24072">
    <property type="entry name" value="RHO FAMILY GTPASE"/>
    <property type="match status" value="1"/>
</dbReference>
<dbReference type="OrthoDB" id="8830751at2759"/>
<sequence length="223" mass="24614">MTLCGLLASNSDHNGTKGARLARKVLVLGDGACGKTSMLFVLIKHEFPQAYEPTVFENYVHIMQPSAPNGPSVELTLWDTAGQEEFDKLRSLSYADTHVVVLCFSVDNPVSLENVETRWMPEIRDHCPGVKIVLVALKCDLRDTKTPRLTYNDGVEVAKRIRASRYLECSAKMNRGVNEAFVEIANVAMGSRAKALMDKVSGALWDPEWSLATAENPSSSMRP</sequence>
<dbReference type="SMART" id="SM00173">
    <property type="entry name" value="RAS"/>
    <property type="match status" value="1"/>
</dbReference>
<keyword evidence="4" id="KW-0488">Methylation</keyword>
<dbReference type="SMART" id="SM00174">
    <property type="entry name" value="RHO"/>
    <property type="match status" value="1"/>
</dbReference>
<keyword evidence="3" id="KW-1003">Cell membrane</keyword>
<dbReference type="PROSITE" id="PS51420">
    <property type="entry name" value="RHO"/>
    <property type="match status" value="1"/>
</dbReference>
<evidence type="ECO:0000313" key="10">
    <source>
        <dbReference type="EMBL" id="SPO29362.1"/>
    </source>
</evidence>
<dbReference type="SMART" id="SM00175">
    <property type="entry name" value="RAB"/>
    <property type="match status" value="1"/>
</dbReference>
<keyword evidence="5" id="KW-0547">Nucleotide-binding</keyword>
<dbReference type="SUPFAM" id="SSF52540">
    <property type="entry name" value="P-loop containing nucleoside triphosphate hydrolases"/>
    <property type="match status" value="1"/>
</dbReference>
<dbReference type="FunFam" id="3.40.50.300:FF:000983">
    <property type="entry name" value="Rho family GTPase"/>
    <property type="match status" value="1"/>
</dbReference>
<evidence type="ECO:0000256" key="8">
    <source>
        <dbReference type="ARBA" id="ARBA00023288"/>
    </source>
</evidence>
<evidence type="ECO:0000256" key="4">
    <source>
        <dbReference type="ARBA" id="ARBA00022481"/>
    </source>
</evidence>
<dbReference type="PRINTS" id="PR00449">
    <property type="entry name" value="RASTRNSFRMNG"/>
</dbReference>
<gene>
    <name evidence="10" type="ORF">UTRI_04909_B</name>
</gene>
<accession>A0A5C3EG07</accession>
<dbReference type="InterPro" id="IPR005225">
    <property type="entry name" value="Small_GTP-bd"/>
</dbReference>
<evidence type="ECO:0000256" key="7">
    <source>
        <dbReference type="ARBA" id="ARBA00023136"/>
    </source>
</evidence>
<comment type="similarity">
    <text evidence="2">Belongs to the small GTPase superfamily. Rho family.</text>
</comment>
<dbReference type="SMART" id="SM00176">
    <property type="entry name" value="RAN"/>
    <property type="match status" value="1"/>
</dbReference>
<dbReference type="InterPro" id="IPR001806">
    <property type="entry name" value="Small_GTPase"/>
</dbReference>
<dbReference type="PROSITE" id="PS51421">
    <property type="entry name" value="RAS"/>
    <property type="match status" value="1"/>
</dbReference>
<keyword evidence="11" id="KW-1185">Reference proteome</keyword>
<organism evidence="10 11">
    <name type="scientific">Ustilago trichophora</name>
    <dbReference type="NCBI Taxonomy" id="86804"/>
    <lineage>
        <taxon>Eukaryota</taxon>
        <taxon>Fungi</taxon>
        <taxon>Dikarya</taxon>
        <taxon>Basidiomycota</taxon>
        <taxon>Ustilaginomycotina</taxon>
        <taxon>Ustilaginomycetes</taxon>
        <taxon>Ustilaginales</taxon>
        <taxon>Ustilaginaceae</taxon>
        <taxon>Ustilago</taxon>
    </lineage>
</organism>
<keyword evidence="8" id="KW-0449">Lipoprotein</keyword>
<dbReference type="NCBIfam" id="TIGR00231">
    <property type="entry name" value="small_GTP"/>
    <property type="match status" value="1"/>
</dbReference>
<dbReference type="Pfam" id="PF00071">
    <property type="entry name" value="Ras"/>
    <property type="match status" value="1"/>
</dbReference>
<keyword evidence="6" id="KW-0342">GTP-binding</keyword>
<evidence type="ECO:0000256" key="6">
    <source>
        <dbReference type="ARBA" id="ARBA00023134"/>
    </source>
</evidence>
<dbReference type="InterPro" id="IPR003578">
    <property type="entry name" value="Small_GTPase_Rho"/>
</dbReference>
<evidence type="ECO:0000313" key="11">
    <source>
        <dbReference type="Proteomes" id="UP000324022"/>
    </source>
</evidence>
<dbReference type="PROSITE" id="PS51419">
    <property type="entry name" value="RAB"/>
    <property type="match status" value="1"/>
</dbReference>
<dbReference type="Proteomes" id="UP000324022">
    <property type="component" value="Unassembled WGS sequence"/>
</dbReference>
<evidence type="ECO:0000256" key="2">
    <source>
        <dbReference type="ARBA" id="ARBA00010142"/>
    </source>
</evidence>